<accession>A0ABN1GYY6</accession>
<dbReference type="Proteomes" id="UP001501352">
    <property type="component" value="Unassembled WGS sequence"/>
</dbReference>
<dbReference type="EMBL" id="BAAAGA010000005">
    <property type="protein sequence ID" value="GAA0623964.1"/>
    <property type="molecule type" value="Genomic_DNA"/>
</dbReference>
<dbReference type="InterPro" id="IPR004027">
    <property type="entry name" value="SEC_C_motif"/>
</dbReference>
<dbReference type="Gene3D" id="3.10.450.50">
    <property type="match status" value="1"/>
</dbReference>
<comment type="caution">
    <text evidence="2">The sequence shown here is derived from an EMBL/GenBank/DDBJ whole genome shotgun (WGS) entry which is preliminary data.</text>
</comment>
<feature type="region of interest" description="Disordered" evidence="1">
    <location>
        <begin position="679"/>
        <end position="702"/>
    </location>
</feature>
<gene>
    <name evidence="2" type="ORF">GCM10009422_20280</name>
</gene>
<evidence type="ECO:0000313" key="2">
    <source>
        <dbReference type="EMBL" id="GAA0623964.1"/>
    </source>
</evidence>
<keyword evidence="3" id="KW-1185">Reference proteome</keyword>
<dbReference type="PANTHER" id="PTHR33747:SF1">
    <property type="entry name" value="ADENYLATE CYCLASE-ASSOCIATED CAP C-TERMINAL DOMAIN-CONTAINING PROTEIN"/>
    <property type="match status" value="1"/>
</dbReference>
<dbReference type="SUPFAM" id="SSF103642">
    <property type="entry name" value="Sec-C motif"/>
    <property type="match status" value="1"/>
</dbReference>
<organism evidence="2 3">
    <name type="scientific">Brevundimonas kwangchunensis</name>
    <dbReference type="NCBI Taxonomy" id="322163"/>
    <lineage>
        <taxon>Bacteria</taxon>
        <taxon>Pseudomonadati</taxon>
        <taxon>Pseudomonadota</taxon>
        <taxon>Alphaproteobacteria</taxon>
        <taxon>Caulobacterales</taxon>
        <taxon>Caulobacteraceae</taxon>
        <taxon>Brevundimonas</taxon>
    </lineage>
</organism>
<dbReference type="PANTHER" id="PTHR33747">
    <property type="entry name" value="UPF0225 PROTEIN SCO1677"/>
    <property type="match status" value="1"/>
</dbReference>
<evidence type="ECO:0000313" key="3">
    <source>
        <dbReference type="Proteomes" id="UP001501352"/>
    </source>
</evidence>
<sequence length="719" mass="80172">MFGMTVRDESEVFAELAELCTSSGYIHVIAYFCGRDNFIRYGDQILKEDLEHQYSEGRLVRTEISTLIGLLVRQPIDFTMPSAEQRNAAIERTQELMLELHHALTKPWMESFKPGVNRSVDPFTQGASLREPIFYGGESAYLFQYREFVEPKYQADDAWLESTKGFRIGQARIVANAIGAIVNERQLAVRKTIDPKKNPEWSLLPGFEFNATEVAERSGVELAAVERILDAFALPADDSNERFTALNEFNATNATPLLRKDKATFLLLQHYSLVEAIYETPFFWMLTDRAYKATALTHRGTFTEDFSAECLTKVFGKARVYRNVDVYRSKGEKLSEIDVLVLFGDRAIVVQNKSKRLTIEARKGNDLQLQDDFKKAVQDAADQAMLCAEALVSGGHRLVDGNGTEVALVETFREVFPMCVVSDHYPALAFQARHFLKFRSDDTVRPPLVTDIFALDAMTEMLQSPLHLLNYLHARARFGGKLLVSHELTTLSFHLKENLWLGGEYDMVTLGDDIALDLDTAMMARREGLPGAKTPEGILTRLNGTAAGRLIAEIEASADPSTTSLGLWLLSLNEGTLRTISKGLDQLVSEARRDGQNHDMTVVAGDPSSGLTVHCNHGDQTEATRKLLAHCNLRKYSQKADSWFGLLLNPQDGTVRLGLSAFYPWEPNPEMEKLAAALPPPPPRPGSIFSKPAPAVKPKVGRNEPCPCGSGRKFKKCCL</sequence>
<proteinExistence type="predicted"/>
<reference evidence="2 3" key="1">
    <citation type="journal article" date="2019" name="Int. J. Syst. Evol. Microbiol.">
        <title>The Global Catalogue of Microorganisms (GCM) 10K type strain sequencing project: providing services to taxonomists for standard genome sequencing and annotation.</title>
        <authorList>
            <consortium name="The Broad Institute Genomics Platform"/>
            <consortium name="The Broad Institute Genome Sequencing Center for Infectious Disease"/>
            <person name="Wu L."/>
            <person name="Ma J."/>
        </authorList>
    </citation>
    <scope>NUCLEOTIDE SEQUENCE [LARGE SCALE GENOMIC DNA]</scope>
    <source>
        <strain evidence="2 3">JCM 12928</strain>
    </source>
</reference>
<dbReference type="Pfam" id="PF02810">
    <property type="entry name" value="SEC-C"/>
    <property type="match status" value="1"/>
</dbReference>
<evidence type="ECO:0000256" key="1">
    <source>
        <dbReference type="SAM" id="MobiDB-lite"/>
    </source>
</evidence>
<protein>
    <submittedName>
        <fullName evidence="2">SEC-C metal-binding domain-containing protein</fullName>
    </submittedName>
</protein>
<name>A0ABN1GYY6_9CAUL</name>